<feature type="domain" description="Pre-toxin TG" evidence="3">
    <location>
        <begin position="1"/>
        <end position="62"/>
    </location>
</feature>
<dbReference type="InterPro" id="IPR051768">
    <property type="entry name" value="Bact_secretion_toxin"/>
</dbReference>
<dbReference type="InterPro" id="IPR027797">
    <property type="entry name" value="PT-TG_dom"/>
</dbReference>
<proteinExistence type="predicted"/>
<reference evidence="5 6" key="1">
    <citation type="submission" date="2019-03" db="EMBL/GenBank/DDBJ databases">
        <title>Genomic Encyclopedia of Type Strains, Phase IV (KMG-IV): sequencing the most valuable type-strain genomes for metagenomic binning, comparative biology and taxonomic classification.</title>
        <authorList>
            <person name="Goeker M."/>
        </authorList>
    </citation>
    <scope>NUCLEOTIDE SEQUENCE [LARGE SCALE GENOMIC DNA]</scope>
    <source>
        <strain evidence="5 6">DSM 19377</strain>
    </source>
</reference>
<dbReference type="RefSeq" id="WP_243647052.1">
    <property type="nucleotide sequence ID" value="NZ_SLXK01000017.1"/>
</dbReference>
<protein>
    <submittedName>
        <fullName evidence="5">Putative toxin of predicted polymorphic toxin system</fullName>
    </submittedName>
</protein>
<evidence type="ECO:0000313" key="6">
    <source>
        <dbReference type="Proteomes" id="UP000295416"/>
    </source>
</evidence>
<comment type="subcellular location">
    <subcellularLocation>
        <location evidence="1">Secreted</location>
    </subcellularLocation>
</comment>
<keyword evidence="2" id="KW-0964">Secreted</keyword>
<dbReference type="Proteomes" id="UP000295416">
    <property type="component" value="Unassembled WGS sequence"/>
</dbReference>
<dbReference type="AlphaFoldDB" id="A0A4R2P1U2"/>
<evidence type="ECO:0000259" key="3">
    <source>
        <dbReference type="Pfam" id="PF14449"/>
    </source>
</evidence>
<dbReference type="PANTHER" id="PTHR34976:SF2">
    <property type="entry name" value="TYPE VII SECRETION SYSTEM PROTEIN ESSD"/>
    <property type="match status" value="1"/>
</dbReference>
<feature type="non-terminal residue" evidence="5">
    <location>
        <position position="1"/>
    </location>
</feature>
<gene>
    <name evidence="5" type="ORF">EV207_11768</name>
</gene>
<sequence length="368" mass="40272">ITGYYDYKRAEEGIDPVTGEKLSTAERITAGAWAAAGFIPIVGWVGRIAKGGKAVYKIGKGMNAIHHTLDAYKTTKSLDYLRKSEKGIYGLLTATGLSEAVTGRDMFGNELTDEERKQSLTSGLLAFMTGGAAHAIDKGHLKLPYSQKYVKGQLAKAQATMKGMSRKIGKVEIPVPVRGPRLAAAGPDLGGFGLNMENRRLGDVWQNITANREVHGNHGYGRLGNGPRIVRVTADSIRRNIDNSFLDKMETAGGHTLERHVAKTNEELIKRAIKENVEAATTFTDKSTAIKATQENLRKNARNISEWLNNSETGRKVFDMTHSNSIGKGVLSDKKHVLKNLTKSRIVLVRDSTQDLGFRIVTSFPIPK</sequence>
<dbReference type="Pfam" id="PF18431">
    <property type="entry name" value="RNAse_A_bac"/>
    <property type="match status" value="1"/>
</dbReference>
<dbReference type="CDD" id="cd20684">
    <property type="entry name" value="CdiA-CT_Yk_RNaseA-like"/>
    <property type="match status" value="1"/>
</dbReference>
<evidence type="ECO:0000259" key="4">
    <source>
        <dbReference type="Pfam" id="PF18431"/>
    </source>
</evidence>
<dbReference type="EMBL" id="SLXK01000017">
    <property type="protein sequence ID" value="TCP27841.1"/>
    <property type="molecule type" value="Genomic_DNA"/>
</dbReference>
<dbReference type="Pfam" id="PF14449">
    <property type="entry name" value="PT-TG"/>
    <property type="match status" value="1"/>
</dbReference>
<dbReference type="PANTHER" id="PTHR34976">
    <property type="entry name" value="RIBONUCLEASE YQCG-RELATED"/>
    <property type="match status" value="1"/>
</dbReference>
<dbReference type="GO" id="GO:0005576">
    <property type="term" value="C:extracellular region"/>
    <property type="evidence" value="ECO:0007669"/>
    <property type="project" value="UniProtKB-SubCell"/>
</dbReference>
<dbReference type="InterPro" id="IPR041436">
    <property type="entry name" value="RNAse_A_bac"/>
</dbReference>
<organism evidence="5 6">
    <name type="scientific">Scopulibacillus darangshiensis</name>
    <dbReference type="NCBI Taxonomy" id="442528"/>
    <lineage>
        <taxon>Bacteria</taxon>
        <taxon>Bacillati</taxon>
        <taxon>Bacillota</taxon>
        <taxon>Bacilli</taxon>
        <taxon>Bacillales</taxon>
        <taxon>Sporolactobacillaceae</taxon>
        <taxon>Scopulibacillus</taxon>
    </lineage>
</organism>
<evidence type="ECO:0000256" key="2">
    <source>
        <dbReference type="ARBA" id="ARBA00022525"/>
    </source>
</evidence>
<evidence type="ECO:0000256" key="1">
    <source>
        <dbReference type="ARBA" id="ARBA00004613"/>
    </source>
</evidence>
<comment type="caution">
    <text evidence="5">The sequence shown here is derived from an EMBL/GenBank/DDBJ whole genome shotgun (WGS) entry which is preliminary data.</text>
</comment>
<evidence type="ECO:0000313" key="5">
    <source>
        <dbReference type="EMBL" id="TCP27841.1"/>
    </source>
</evidence>
<feature type="domain" description="Bacterial CdiA-CT RNAse A" evidence="4">
    <location>
        <begin position="254"/>
        <end position="365"/>
    </location>
</feature>
<accession>A0A4R2P1U2</accession>
<keyword evidence="6" id="KW-1185">Reference proteome</keyword>
<name>A0A4R2P1U2_9BACL</name>